<evidence type="ECO:0000256" key="2">
    <source>
        <dbReference type="ARBA" id="ARBA00022723"/>
    </source>
</evidence>
<comment type="similarity">
    <text evidence="1">Belongs to the iron-containing alcohol dehydrogenase family.</text>
</comment>
<dbReference type="Gene3D" id="1.20.1090.10">
    <property type="entry name" value="Dehydroquinate synthase-like - alpha domain"/>
    <property type="match status" value="1"/>
</dbReference>
<accession>A0ABZ2T6S6</accession>
<keyword evidence="11" id="KW-1185">Reference proteome</keyword>
<evidence type="ECO:0000256" key="5">
    <source>
        <dbReference type="ARBA" id="ARBA00037918"/>
    </source>
</evidence>
<dbReference type="EC" id="1.1.1.6" evidence="6"/>
<evidence type="ECO:0000313" key="11">
    <source>
        <dbReference type="Proteomes" id="UP000195080"/>
    </source>
</evidence>
<dbReference type="PANTHER" id="PTHR43616">
    <property type="entry name" value="GLYCEROL DEHYDROGENASE"/>
    <property type="match status" value="1"/>
</dbReference>
<evidence type="ECO:0000256" key="8">
    <source>
        <dbReference type="ARBA" id="ARBA00049006"/>
    </source>
</evidence>
<comment type="pathway">
    <text evidence="5">Polyol metabolism; glycerol fermentation; glycerone phosphate from glycerol (oxidative route): step 1/2.</text>
</comment>
<evidence type="ECO:0000256" key="1">
    <source>
        <dbReference type="ARBA" id="ARBA00007358"/>
    </source>
</evidence>
<comment type="catalytic activity">
    <reaction evidence="8">
        <text>glycerol + NAD(+) = dihydroxyacetone + NADH + H(+)</text>
        <dbReference type="Rhea" id="RHEA:13769"/>
        <dbReference type="ChEBI" id="CHEBI:15378"/>
        <dbReference type="ChEBI" id="CHEBI:16016"/>
        <dbReference type="ChEBI" id="CHEBI:17754"/>
        <dbReference type="ChEBI" id="CHEBI:57540"/>
        <dbReference type="ChEBI" id="CHEBI:57945"/>
        <dbReference type="EC" id="1.1.1.6"/>
    </reaction>
</comment>
<feature type="domain" description="Alcohol dehydrogenase iron-type/glycerol dehydrogenase GldA" evidence="9">
    <location>
        <begin position="8"/>
        <end position="152"/>
    </location>
</feature>
<dbReference type="InterPro" id="IPR018211">
    <property type="entry name" value="ADH_Fe_CS"/>
</dbReference>
<dbReference type="Pfam" id="PF00465">
    <property type="entry name" value="Fe-ADH"/>
    <property type="match status" value="1"/>
</dbReference>
<keyword evidence="3" id="KW-0560">Oxidoreductase</keyword>
<reference evidence="10 11" key="2">
    <citation type="submission" date="2024-03" db="EMBL/GenBank/DDBJ databases">
        <title>The Genome Sequence of Enterococcus sp. DIV0727d.</title>
        <authorList>
            <consortium name="The Broad Institute Genomics Platform"/>
            <consortium name="The Broad Institute Microbial Omics Core"/>
            <consortium name="The Broad Institute Genomic Center for Infectious Diseases"/>
            <person name="Earl A."/>
            <person name="Manson A."/>
            <person name="Gilmore M."/>
            <person name="Schwartman J."/>
            <person name="Shea T."/>
            <person name="Abouelleil A."/>
            <person name="Cao P."/>
            <person name="Chapman S."/>
            <person name="Cusick C."/>
            <person name="Young S."/>
            <person name="Neafsey D."/>
            <person name="Nusbaum C."/>
            <person name="Birren B."/>
        </authorList>
    </citation>
    <scope>NUCLEOTIDE SEQUENCE [LARGE SCALE GENOMIC DNA]</scope>
    <source>
        <strain evidence="10 11">12C11_DIV0727</strain>
    </source>
</reference>
<dbReference type="PANTHER" id="PTHR43616:SF5">
    <property type="entry name" value="GLYCEROL DEHYDROGENASE 1"/>
    <property type="match status" value="1"/>
</dbReference>
<dbReference type="PROSITE" id="PS00913">
    <property type="entry name" value="ADH_IRON_1"/>
    <property type="match status" value="1"/>
</dbReference>
<dbReference type="SUPFAM" id="SSF56796">
    <property type="entry name" value="Dehydroquinate synthase-like"/>
    <property type="match status" value="1"/>
</dbReference>
<dbReference type="EMBL" id="CP147248">
    <property type="protein sequence ID" value="WYJ87080.1"/>
    <property type="molecule type" value="Genomic_DNA"/>
</dbReference>
<dbReference type="Gene3D" id="3.40.50.1970">
    <property type="match status" value="1"/>
</dbReference>
<evidence type="ECO:0000256" key="4">
    <source>
        <dbReference type="ARBA" id="ARBA00023027"/>
    </source>
</evidence>
<sequence>MRKAFISPTKYVQGEDELLNLGYFVTTFGKKALLIAHADDVSRVKDKLDKTAETFNISFVESNFHGEASRVEVARLQKVAEENECDCVIGLGGGKAIDTAKCVAEGHNLIIVPTIVATDAPTSHSAVLYTEDGQFDDYAYFVQSPSVVLIDTVVIANAPTRFLVSGMGDALSTYFEARATHNSYSNVNAGLPCGAREGVCPPAKGTNTALALAKLCYETILEDGLKAKEASDNNVVTPALENIIEANILLSGLGFESAGLAAIHAIHDGLTVLHDAHGATHGEKVAFSTICQLVLENAPKAELYEVLDFALLIGLPVCLADLGVKEISDAELTEVAEKSCIPEESIHSMPFPITVDQVKAAIIVADKIGTEYKNH</sequence>
<organism evidence="10 11">
    <name type="scientific">Candidatus Enterococcus lemimoniae</name>
    <dbReference type="NCBI Taxonomy" id="1834167"/>
    <lineage>
        <taxon>Bacteria</taxon>
        <taxon>Bacillati</taxon>
        <taxon>Bacillota</taxon>
        <taxon>Bacilli</taxon>
        <taxon>Lactobacillales</taxon>
        <taxon>Enterococcaceae</taxon>
        <taxon>Enterococcus</taxon>
    </lineage>
</organism>
<reference evidence="11" key="1">
    <citation type="submission" date="2017-05" db="EMBL/GenBank/DDBJ databases">
        <title>The Genome Sequence of EEnterococcus faecalis 9F2_4866.</title>
        <authorList>
            <consortium name="The Broad Institute Genomics Platform"/>
            <consortium name="The Broad Institute Genomic Center for Infectious Diseases"/>
            <person name="Earl A."/>
            <person name="Manson A."/>
            <person name="Schwartman J."/>
            <person name="Gilmore M."/>
            <person name="Abouelleil A."/>
            <person name="Cao P."/>
            <person name="Chapman S."/>
            <person name="Cusick C."/>
            <person name="Shea T."/>
            <person name="Young S."/>
            <person name="Neafsey D."/>
            <person name="Nusbaum C."/>
            <person name="Birren B."/>
        </authorList>
    </citation>
    <scope>NUCLEOTIDE SEQUENCE [LARGE SCALE GENOMIC DNA]</scope>
    <source>
        <strain evidence="11">12C11_DIV0727</strain>
    </source>
</reference>
<name>A0ABZ2T6S6_9ENTE</name>
<evidence type="ECO:0000313" key="10">
    <source>
        <dbReference type="EMBL" id="WYJ87080.1"/>
    </source>
</evidence>
<proteinExistence type="inferred from homology"/>
<gene>
    <name evidence="10" type="ORF">A5866_002164</name>
</gene>
<dbReference type="Proteomes" id="UP000195080">
    <property type="component" value="Chromosome"/>
</dbReference>
<dbReference type="RefSeq" id="WP_086445415.1">
    <property type="nucleotide sequence ID" value="NZ_CP147248.1"/>
</dbReference>
<dbReference type="NCBIfam" id="NF006941">
    <property type="entry name" value="PRK09423.1"/>
    <property type="match status" value="1"/>
</dbReference>
<evidence type="ECO:0000259" key="9">
    <source>
        <dbReference type="Pfam" id="PF00465"/>
    </source>
</evidence>
<keyword evidence="2" id="KW-0479">Metal-binding</keyword>
<dbReference type="CDD" id="cd08170">
    <property type="entry name" value="GlyDH"/>
    <property type="match status" value="1"/>
</dbReference>
<dbReference type="InterPro" id="IPR016205">
    <property type="entry name" value="Glycerol_DH"/>
</dbReference>
<evidence type="ECO:0000256" key="6">
    <source>
        <dbReference type="ARBA" id="ARBA00039147"/>
    </source>
</evidence>
<dbReference type="InterPro" id="IPR001670">
    <property type="entry name" value="ADH_Fe/GldA"/>
</dbReference>
<evidence type="ECO:0000256" key="3">
    <source>
        <dbReference type="ARBA" id="ARBA00023002"/>
    </source>
</evidence>
<protein>
    <recommendedName>
        <fullName evidence="7">Glycerol dehydrogenase</fullName>
        <ecNumber evidence="6">1.1.1.6</ecNumber>
    </recommendedName>
</protein>
<keyword evidence="4" id="KW-0520">NAD</keyword>
<dbReference type="PIRSF" id="PIRSF000112">
    <property type="entry name" value="Glycerol_dehydrogenase"/>
    <property type="match status" value="1"/>
</dbReference>
<evidence type="ECO:0000256" key="7">
    <source>
        <dbReference type="ARBA" id="ARBA00040132"/>
    </source>
</evidence>